<dbReference type="InterPro" id="IPR039535">
    <property type="entry name" value="ASST-like"/>
</dbReference>
<dbReference type="Pfam" id="PF14269">
    <property type="entry name" value="Arylsulfotran_2"/>
    <property type="match status" value="1"/>
</dbReference>
<accession>N1PPL6</accession>
<feature type="chain" id="PRO_5004109257" description="ASST-domain-containing protein" evidence="2">
    <location>
        <begin position="23"/>
        <end position="587"/>
    </location>
</feature>
<reference evidence="3 4" key="2">
    <citation type="journal article" date="2012" name="PLoS Pathog.">
        <title>Diverse lifestyles and strategies of plant pathogenesis encoded in the genomes of eighteen Dothideomycetes fungi.</title>
        <authorList>
            <person name="Ohm R.A."/>
            <person name="Feau N."/>
            <person name="Henrissat B."/>
            <person name="Schoch C.L."/>
            <person name="Horwitz B.A."/>
            <person name="Barry K.W."/>
            <person name="Condon B.J."/>
            <person name="Copeland A.C."/>
            <person name="Dhillon B."/>
            <person name="Glaser F."/>
            <person name="Hesse C.N."/>
            <person name="Kosti I."/>
            <person name="LaButti K."/>
            <person name="Lindquist E.A."/>
            <person name="Lucas S."/>
            <person name="Salamov A.A."/>
            <person name="Bradshaw R.E."/>
            <person name="Ciuffetti L."/>
            <person name="Hamelin R.C."/>
            <person name="Kema G.H.J."/>
            <person name="Lawrence C."/>
            <person name="Scott J.A."/>
            <person name="Spatafora J.W."/>
            <person name="Turgeon B.G."/>
            <person name="de Wit P.J.G.M."/>
            <person name="Zhong S."/>
            <person name="Goodwin S.B."/>
            <person name="Grigoriev I.V."/>
        </authorList>
    </citation>
    <scope>NUCLEOTIDE SEQUENCE [LARGE SCALE GENOMIC DNA]</scope>
    <source>
        <strain evidence="4">NZE10 / CBS 128990</strain>
    </source>
</reference>
<dbReference type="eggNOG" id="ENOG502SI58">
    <property type="taxonomic scope" value="Eukaryota"/>
</dbReference>
<keyword evidence="4" id="KW-1185">Reference proteome</keyword>
<dbReference type="OrthoDB" id="5427350at2759"/>
<keyword evidence="1" id="KW-0472">Membrane</keyword>
<reference evidence="4" key="1">
    <citation type="journal article" date="2012" name="PLoS Genet.">
        <title>The genomes of the fungal plant pathogens Cladosporium fulvum and Dothistroma septosporum reveal adaptation to different hosts and lifestyles but also signatures of common ancestry.</title>
        <authorList>
            <person name="de Wit P.J.G.M."/>
            <person name="van der Burgt A."/>
            <person name="Oekmen B."/>
            <person name="Stergiopoulos I."/>
            <person name="Abd-Elsalam K.A."/>
            <person name="Aerts A.L."/>
            <person name="Bahkali A.H."/>
            <person name="Beenen H.G."/>
            <person name="Chettri P."/>
            <person name="Cox M.P."/>
            <person name="Datema E."/>
            <person name="de Vries R.P."/>
            <person name="Dhillon B."/>
            <person name="Ganley A.R."/>
            <person name="Griffiths S.A."/>
            <person name="Guo Y."/>
            <person name="Hamelin R.C."/>
            <person name="Henrissat B."/>
            <person name="Kabir M.S."/>
            <person name="Jashni M.K."/>
            <person name="Kema G."/>
            <person name="Klaubauf S."/>
            <person name="Lapidus A."/>
            <person name="Levasseur A."/>
            <person name="Lindquist E."/>
            <person name="Mehrabi R."/>
            <person name="Ohm R.A."/>
            <person name="Owen T.J."/>
            <person name="Salamov A."/>
            <person name="Schwelm A."/>
            <person name="Schijlen E."/>
            <person name="Sun H."/>
            <person name="van den Burg H.A."/>
            <person name="van Ham R.C.H.J."/>
            <person name="Zhang S."/>
            <person name="Goodwin S.B."/>
            <person name="Grigoriev I.V."/>
            <person name="Collemare J."/>
            <person name="Bradshaw R.E."/>
        </authorList>
    </citation>
    <scope>NUCLEOTIDE SEQUENCE [LARGE SCALE GENOMIC DNA]</scope>
    <source>
        <strain evidence="4">NZE10 / CBS 128990</strain>
    </source>
</reference>
<keyword evidence="2" id="KW-0732">Signal</keyword>
<proteinExistence type="predicted"/>
<sequence length="587" mass="65873">MRCKWLCLQWLLSHGLFGEVSCEQDDNALMRFVSEPNLRPPIINVTRYNTSLVTPGYWFIAPYGDLGQQDPGNLFVPAQVGPHIFADDGTLIWSGAHLFPTRSICDFRLTTFQGKSALSFIVTARSSSSVYPHGAGIVLDSSYSQQRATPDLLNGTKLNMHEFDIRDNGSTTLLIHDMPIRHLEHSEHKWGFADSGFLELDLTHEQVKFEWDAAEHLDRNTSTQAQPDPNAYAAWDWLHLNSVDRNAAGDYLLSARYTNAIYKVSGHDGSILWQLGGSHATHRRVGFNFGRQHDARFVEENATTTVISFLDNASDMVNMTSIMNSSALYVALDHSSKTARVIKRWYRPDGQLSTFRGNIQTLLDSNVFVGWGSTNNYMTEHSFNGDLLMEARFLSDRISTYRAYKYFNFSGTPLYPPSLKAFVYCSADTATTAFYVSWNGATEVASWRFYAVGKSANAGRPRANSTLLGHIPKTSFETAFVWSGAATHVFAEAVSADDRSLRNSSVELSAITETGGVQMNGSAVRHKAVDNKSPVRLSDAIDRDWLWTRTTASIQPVLLLFVGFSLSYLFRMIRAQHWHRRSRYKCG</sequence>
<keyword evidence="1" id="KW-1133">Transmembrane helix</keyword>
<feature type="signal peptide" evidence="2">
    <location>
        <begin position="1"/>
        <end position="22"/>
    </location>
</feature>
<dbReference type="STRING" id="675120.N1PPL6"/>
<keyword evidence="1" id="KW-0812">Transmembrane</keyword>
<dbReference type="AlphaFoldDB" id="N1PPL6"/>
<name>N1PPL6_DOTSN</name>
<gene>
    <name evidence="3" type="ORF">DOTSEDRAFT_24386</name>
</gene>
<protein>
    <recommendedName>
        <fullName evidence="5">ASST-domain-containing protein</fullName>
    </recommendedName>
</protein>
<organism evidence="3 4">
    <name type="scientific">Dothistroma septosporum (strain NZE10 / CBS 128990)</name>
    <name type="common">Red band needle blight fungus</name>
    <name type="synonym">Mycosphaerella pini</name>
    <dbReference type="NCBI Taxonomy" id="675120"/>
    <lineage>
        <taxon>Eukaryota</taxon>
        <taxon>Fungi</taxon>
        <taxon>Dikarya</taxon>
        <taxon>Ascomycota</taxon>
        <taxon>Pezizomycotina</taxon>
        <taxon>Dothideomycetes</taxon>
        <taxon>Dothideomycetidae</taxon>
        <taxon>Mycosphaerellales</taxon>
        <taxon>Mycosphaerellaceae</taxon>
        <taxon>Dothistroma</taxon>
    </lineage>
</organism>
<dbReference type="PANTHER" id="PTHR35340">
    <property type="entry name" value="PQQ ENZYME REPEAT PROTEIN-RELATED"/>
    <property type="match status" value="1"/>
</dbReference>
<dbReference type="InterPro" id="IPR053143">
    <property type="entry name" value="Arylsulfate_ST"/>
</dbReference>
<evidence type="ECO:0000256" key="2">
    <source>
        <dbReference type="SAM" id="SignalP"/>
    </source>
</evidence>
<dbReference type="OMA" id="FDIHEFN"/>
<evidence type="ECO:0008006" key="5">
    <source>
        <dbReference type="Google" id="ProtNLM"/>
    </source>
</evidence>
<dbReference type="EMBL" id="KB446539">
    <property type="protein sequence ID" value="EME44320.1"/>
    <property type="molecule type" value="Genomic_DNA"/>
</dbReference>
<dbReference type="HOGENOM" id="CLU_018249_1_1_1"/>
<dbReference type="PANTHER" id="PTHR35340:SF8">
    <property type="entry name" value="ASST-DOMAIN-CONTAINING PROTEIN"/>
    <property type="match status" value="1"/>
</dbReference>
<evidence type="ECO:0000313" key="3">
    <source>
        <dbReference type="EMBL" id="EME44320.1"/>
    </source>
</evidence>
<evidence type="ECO:0000313" key="4">
    <source>
        <dbReference type="Proteomes" id="UP000016933"/>
    </source>
</evidence>
<feature type="transmembrane region" description="Helical" evidence="1">
    <location>
        <begin position="553"/>
        <end position="573"/>
    </location>
</feature>
<dbReference type="Proteomes" id="UP000016933">
    <property type="component" value="Unassembled WGS sequence"/>
</dbReference>
<evidence type="ECO:0000256" key="1">
    <source>
        <dbReference type="SAM" id="Phobius"/>
    </source>
</evidence>